<name>A0A849KGQ5_9BURK</name>
<evidence type="ECO:0000256" key="1">
    <source>
        <dbReference type="SAM" id="MobiDB-lite"/>
    </source>
</evidence>
<comment type="caution">
    <text evidence="2">The sequence shown here is derived from an EMBL/GenBank/DDBJ whole genome shotgun (WGS) entry which is preliminary data.</text>
</comment>
<evidence type="ECO:0000313" key="2">
    <source>
        <dbReference type="EMBL" id="NNU43841.1"/>
    </source>
</evidence>
<accession>A0A849KGQ5</accession>
<organism evidence="2 3">
    <name type="scientific">Ramlibacter montanisoli</name>
    <dbReference type="NCBI Taxonomy" id="2732512"/>
    <lineage>
        <taxon>Bacteria</taxon>
        <taxon>Pseudomonadati</taxon>
        <taxon>Pseudomonadota</taxon>
        <taxon>Betaproteobacteria</taxon>
        <taxon>Burkholderiales</taxon>
        <taxon>Comamonadaceae</taxon>
        <taxon>Ramlibacter</taxon>
    </lineage>
</organism>
<keyword evidence="3" id="KW-1185">Reference proteome</keyword>
<reference evidence="2 3" key="1">
    <citation type="submission" date="2020-05" db="EMBL/GenBank/DDBJ databases">
        <authorList>
            <person name="Khan S.A."/>
            <person name="Jeon C.O."/>
            <person name="Chun B.H."/>
        </authorList>
    </citation>
    <scope>NUCLEOTIDE SEQUENCE [LARGE SCALE GENOMIC DNA]</scope>
    <source>
        <strain evidence="2 3">B156</strain>
    </source>
</reference>
<proteinExistence type="predicted"/>
<reference evidence="2 3" key="2">
    <citation type="submission" date="2020-06" db="EMBL/GenBank/DDBJ databases">
        <title>Ramlibacter rhizophilus sp. nov., isolated from rhizosphere soil of national flower Mugunghwa from South Korea.</title>
        <authorList>
            <person name="Zheng-Fei Y."/>
            <person name="Huan T."/>
        </authorList>
    </citation>
    <scope>NUCLEOTIDE SEQUENCE [LARGE SCALE GENOMIC DNA]</scope>
    <source>
        <strain evidence="2 3">B156</strain>
    </source>
</reference>
<gene>
    <name evidence="2" type="ORF">HK415_12795</name>
</gene>
<sequence>MVVAIVPMARARAMLDGVRMGLQAGDGDGRLHGAGRHGVPHPAAQGQQQDDEEQEPAVHRGQ</sequence>
<protein>
    <submittedName>
        <fullName evidence="2">Uncharacterized protein</fullName>
    </submittedName>
</protein>
<dbReference type="EMBL" id="JABFCS010000001">
    <property type="protein sequence ID" value="NNU43841.1"/>
    <property type="molecule type" value="Genomic_DNA"/>
</dbReference>
<evidence type="ECO:0000313" key="3">
    <source>
        <dbReference type="Proteomes" id="UP000552954"/>
    </source>
</evidence>
<feature type="region of interest" description="Disordered" evidence="1">
    <location>
        <begin position="22"/>
        <end position="62"/>
    </location>
</feature>
<dbReference type="Proteomes" id="UP000552954">
    <property type="component" value="Unassembled WGS sequence"/>
</dbReference>
<dbReference type="AlphaFoldDB" id="A0A849KGQ5"/>